<evidence type="ECO:0000313" key="1">
    <source>
        <dbReference type="EMBL" id="CAH1441400.1"/>
    </source>
</evidence>
<proteinExistence type="predicted"/>
<protein>
    <submittedName>
        <fullName evidence="1">Uncharacterized protein</fullName>
    </submittedName>
</protein>
<keyword evidence="2" id="KW-1185">Reference proteome</keyword>
<reference evidence="1 2" key="1">
    <citation type="submission" date="2022-01" db="EMBL/GenBank/DDBJ databases">
        <authorList>
            <person name="Xiong W."/>
            <person name="Schranz E."/>
        </authorList>
    </citation>
    <scope>NUCLEOTIDE SEQUENCE [LARGE SCALE GENOMIC DNA]</scope>
</reference>
<name>A0AAU9NTY0_9ASTR</name>
<comment type="caution">
    <text evidence="1">The sequence shown here is derived from an EMBL/GenBank/DDBJ whole genome shotgun (WGS) entry which is preliminary data.</text>
</comment>
<dbReference type="Proteomes" id="UP001157418">
    <property type="component" value="Unassembled WGS sequence"/>
</dbReference>
<organism evidence="1 2">
    <name type="scientific">Lactuca virosa</name>
    <dbReference type="NCBI Taxonomy" id="75947"/>
    <lineage>
        <taxon>Eukaryota</taxon>
        <taxon>Viridiplantae</taxon>
        <taxon>Streptophyta</taxon>
        <taxon>Embryophyta</taxon>
        <taxon>Tracheophyta</taxon>
        <taxon>Spermatophyta</taxon>
        <taxon>Magnoliopsida</taxon>
        <taxon>eudicotyledons</taxon>
        <taxon>Gunneridae</taxon>
        <taxon>Pentapetalae</taxon>
        <taxon>asterids</taxon>
        <taxon>campanulids</taxon>
        <taxon>Asterales</taxon>
        <taxon>Asteraceae</taxon>
        <taxon>Cichorioideae</taxon>
        <taxon>Cichorieae</taxon>
        <taxon>Lactucinae</taxon>
        <taxon>Lactuca</taxon>
    </lineage>
</organism>
<accession>A0AAU9NTY0</accession>
<dbReference type="EMBL" id="CAKMRJ010005412">
    <property type="protein sequence ID" value="CAH1441400.1"/>
    <property type="molecule type" value="Genomic_DNA"/>
</dbReference>
<dbReference type="AlphaFoldDB" id="A0AAU9NTY0"/>
<sequence>MGKRSKAYQNPKSGSQKSLIDVSDVLIVRPVTTAYVFLSRVRQSNFNLKGFFLKGGGSLNLLFPSQASTFQNQRGQLMEFGIVWYKFRRSYFLDFVTLV</sequence>
<evidence type="ECO:0000313" key="2">
    <source>
        <dbReference type="Proteomes" id="UP001157418"/>
    </source>
</evidence>
<gene>
    <name evidence="1" type="ORF">LVIROSA_LOCUS27465</name>
</gene>